<gene>
    <name evidence="6" type="primary">LOC111106751</name>
</gene>
<feature type="region of interest" description="Disordered" evidence="3">
    <location>
        <begin position="549"/>
        <end position="576"/>
    </location>
</feature>
<feature type="domain" description="Ig-like" evidence="4">
    <location>
        <begin position="153"/>
        <end position="246"/>
    </location>
</feature>
<dbReference type="Gene3D" id="2.60.40.10">
    <property type="entry name" value="Immunoglobulins"/>
    <property type="match status" value="2"/>
</dbReference>
<dbReference type="GO" id="GO:0030424">
    <property type="term" value="C:axon"/>
    <property type="evidence" value="ECO:0007669"/>
    <property type="project" value="TreeGrafter"/>
</dbReference>
<dbReference type="CDD" id="cd00096">
    <property type="entry name" value="Ig"/>
    <property type="match status" value="1"/>
</dbReference>
<dbReference type="InterPro" id="IPR013783">
    <property type="entry name" value="Ig-like_fold"/>
</dbReference>
<evidence type="ECO:0000313" key="6">
    <source>
        <dbReference type="RefSeq" id="XP_022297259.1"/>
    </source>
</evidence>
<dbReference type="GO" id="GO:0007156">
    <property type="term" value="P:homophilic cell adhesion via plasma membrane adhesion molecules"/>
    <property type="evidence" value="ECO:0007669"/>
    <property type="project" value="TreeGrafter"/>
</dbReference>
<keyword evidence="2" id="KW-1015">Disulfide bond</keyword>
<dbReference type="InterPro" id="IPR050958">
    <property type="entry name" value="Cell_Adh-Cytoskel_Orgn"/>
</dbReference>
<protein>
    <submittedName>
        <fullName evidence="6">Uncharacterized protein LOC111106751 isoform X1</fullName>
    </submittedName>
</protein>
<accession>A0A8B8B3N5</accession>
<dbReference type="InterPro" id="IPR041249">
    <property type="entry name" value="HEPN_DZIP3"/>
</dbReference>
<dbReference type="GO" id="GO:0008046">
    <property type="term" value="F:axon guidance receptor activity"/>
    <property type="evidence" value="ECO:0007669"/>
    <property type="project" value="TreeGrafter"/>
</dbReference>
<dbReference type="InterPro" id="IPR007110">
    <property type="entry name" value="Ig-like_dom"/>
</dbReference>
<dbReference type="Proteomes" id="UP000694844">
    <property type="component" value="Chromosome 8"/>
</dbReference>
<organism evidence="5 6">
    <name type="scientific">Crassostrea virginica</name>
    <name type="common">Eastern oyster</name>
    <dbReference type="NCBI Taxonomy" id="6565"/>
    <lineage>
        <taxon>Eukaryota</taxon>
        <taxon>Metazoa</taxon>
        <taxon>Spiralia</taxon>
        <taxon>Lophotrochozoa</taxon>
        <taxon>Mollusca</taxon>
        <taxon>Bivalvia</taxon>
        <taxon>Autobranchia</taxon>
        <taxon>Pteriomorphia</taxon>
        <taxon>Ostreida</taxon>
        <taxon>Ostreoidea</taxon>
        <taxon>Ostreidae</taxon>
        <taxon>Crassostrea</taxon>
    </lineage>
</organism>
<evidence type="ECO:0000313" key="5">
    <source>
        <dbReference type="Proteomes" id="UP000694844"/>
    </source>
</evidence>
<dbReference type="Pfam" id="PF07679">
    <property type="entry name" value="I-set"/>
    <property type="match status" value="2"/>
</dbReference>
<dbReference type="GO" id="GO:0050808">
    <property type="term" value="P:synapse organization"/>
    <property type="evidence" value="ECO:0007669"/>
    <property type="project" value="TreeGrafter"/>
</dbReference>
<dbReference type="Pfam" id="PF18738">
    <property type="entry name" value="HEPN_DZIP3"/>
    <property type="match status" value="1"/>
</dbReference>
<dbReference type="InterPro" id="IPR036179">
    <property type="entry name" value="Ig-like_dom_sf"/>
</dbReference>
<keyword evidence="5" id="KW-1185">Reference proteome</keyword>
<dbReference type="GeneID" id="111106751"/>
<dbReference type="GO" id="GO:0005886">
    <property type="term" value="C:plasma membrane"/>
    <property type="evidence" value="ECO:0007669"/>
    <property type="project" value="TreeGrafter"/>
</dbReference>
<dbReference type="PROSITE" id="PS50835">
    <property type="entry name" value="IG_LIKE"/>
    <property type="match status" value="1"/>
</dbReference>
<dbReference type="InterPro" id="IPR013098">
    <property type="entry name" value="Ig_I-set"/>
</dbReference>
<dbReference type="RefSeq" id="XP_022297259.1">
    <property type="nucleotide sequence ID" value="XM_022441551.1"/>
</dbReference>
<evidence type="ECO:0000259" key="4">
    <source>
        <dbReference type="PROSITE" id="PS50835"/>
    </source>
</evidence>
<sequence length="735" mass="83378">MECLCGIFFPLEMVGNVMAFFLENMFLIGNVCLFAFCLVINLDRVFFPSEYLESPVVRLQSVPEATYHECVKYKVTIDKLSPNSKIVWWKGSTIIDLNNPKYKASTCDGDNAVLQIDKVTKTDEDIYTVKVYNSVGKEESCSSKKLKVVGDPPNVCLGVSYESQPLKCGYTIILEANINSRPSPLRIQWEKNDKELPKDENKFLIDNVNILKATLTIFNANIGDKGEYSISVTNALGTKKKKIKIEIKENRFICISGPVIVGQSGEIKFQTIYPTHVKISQGKWTRKTKSTCTDLASLKEVSIGNSPDKPMVQNVTITNVQEKGEYQLCLGDMESNKINVFIDGSKNISLEKQGNCLRFYELQTVSTKALRKKLDMAPESFQVIWKKFKKCCKGNAKEFLFPKKPKSPNDLDVSRLYAIFRNVIDLKEPKNGWGRKPSKINTNTADDIERIRIHRNELCHNSSFEMTTDDFNTAVLDLTGAIRRLSMDSPKLTHEISKVLNKVFVDGCEINRMMDEIKQFQKEAEKSEYNLDKLEAEIKASKIEIKENTLDTTKSHDEKKNTNDKSKEIQLQSKQTNEIKNVPERAAEKQDVMKFLDVYDNSVNMLRSCTLAFRTGLLDQGSGICFLRRPLNIEEPVFICKHLSLKIGLTHMDVEKINNTLDIGSQLKSIEFCEHGNYTKARISVSSNASLLVLFDDSDTPHVHNFEELSTDKPLWLVFDLCEPGTYVGLSNVTF</sequence>
<dbReference type="AlphaFoldDB" id="A0A8B8B3N5"/>
<dbReference type="GO" id="GO:0043025">
    <property type="term" value="C:neuronal cell body"/>
    <property type="evidence" value="ECO:0007669"/>
    <property type="project" value="TreeGrafter"/>
</dbReference>
<proteinExistence type="predicted"/>
<feature type="compositionally biased region" description="Basic and acidic residues" evidence="3">
    <location>
        <begin position="549"/>
        <end position="568"/>
    </location>
</feature>
<dbReference type="KEGG" id="cvn:111106751"/>
<name>A0A8B8B3N5_CRAVI</name>
<evidence type="ECO:0000256" key="3">
    <source>
        <dbReference type="SAM" id="MobiDB-lite"/>
    </source>
</evidence>
<dbReference type="PANTHER" id="PTHR45080">
    <property type="entry name" value="CONTACTIN 5"/>
    <property type="match status" value="1"/>
</dbReference>
<evidence type="ECO:0000256" key="1">
    <source>
        <dbReference type="ARBA" id="ARBA00022729"/>
    </source>
</evidence>
<dbReference type="OrthoDB" id="2431000at2759"/>
<dbReference type="PANTHER" id="PTHR45080:SF8">
    <property type="entry name" value="IG-LIKE DOMAIN-CONTAINING PROTEIN"/>
    <property type="match status" value="1"/>
</dbReference>
<reference evidence="6" key="1">
    <citation type="submission" date="2025-08" db="UniProtKB">
        <authorList>
            <consortium name="RefSeq"/>
        </authorList>
    </citation>
    <scope>IDENTIFICATION</scope>
    <source>
        <tissue evidence="6">Whole sample</tissue>
    </source>
</reference>
<keyword evidence="1" id="KW-0732">Signal</keyword>
<dbReference type="SUPFAM" id="SSF48726">
    <property type="entry name" value="Immunoglobulin"/>
    <property type="match status" value="2"/>
</dbReference>
<evidence type="ECO:0000256" key="2">
    <source>
        <dbReference type="ARBA" id="ARBA00023157"/>
    </source>
</evidence>